<sequence length="714" mass="77209">MSDIALSLVAAFAVTAGATAHAQTTDPSEAGEILVVAQKRGSAESIQDVPIAMSVFGGDQLVDRGIRDLGGLNFSVPNVNLASGGTTPGVQNFSIRGLGLNSTIPSIDPTVGVFQDGVYLGVTYGALVDLSDVEAVEVLRGPVGVLFGKNVTGGAVLVRTREPKPEFSVRTRASVATGLDRLIYASVEGPLGEAGVAARLSGYYRNDGGWFRNRFNGNNDLGRAETFIVRPALAYRADNGFKAVVRLERGRTTGDGGLFQNAGGGTTLSGHDLNIDTEGNSRLTWLQATGQIDTDLFGGVVTAIAGYREIDHFGLTDIDGTPVRLLNAEFRTKQDQLSVELRFFRSFSDWVDLTTGLYYFNQDILYRERRLSSVIGGGLDATMGGNQAQDSFGAFANGRIALGRTFAIDAGLRYTREEKDAKIATFVPAASLCDPVGLQCAFDFSGSHSWTNWTPRLSLQWQPSTDVLAYLTWGKGFRSGGYNFRNTVLGFRPAPTGDEKQDSFELGVKSDWFARALRVNVAIFSNRLLDVQREIQYSDPTVGSVQVIANVGDVRIRGAEAEIQARVASGLTLSTVVGYVHGRYTAVAFDLNRDGRVDATDKGLELPRLAPWTLTLAADYEVQMSDRTDLSARVSYSFQDRNFHNDGNLPGTRFSRANILNASLSVELDRRWTFAVTGQNLLNDEIRSVRAPILGNVGAIEKGRVVGGEIRWSF</sequence>
<keyword evidence="16" id="KW-0675">Receptor</keyword>
<evidence type="ECO:0000256" key="2">
    <source>
        <dbReference type="ARBA" id="ARBA00022448"/>
    </source>
</evidence>
<keyword evidence="4" id="KW-0410">Iron transport</keyword>
<keyword evidence="7" id="KW-0406">Ion transport</keyword>
<evidence type="ECO:0000256" key="13">
    <source>
        <dbReference type="SAM" id="SignalP"/>
    </source>
</evidence>
<evidence type="ECO:0000256" key="3">
    <source>
        <dbReference type="ARBA" id="ARBA00022452"/>
    </source>
</evidence>
<dbReference type="PROSITE" id="PS52016">
    <property type="entry name" value="TONB_DEPENDENT_REC_3"/>
    <property type="match status" value="1"/>
</dbReference>
<feature type="domain" description="TonB-dependent receptor-like beta-barrel" evidence="14">
    <location>
        <begin position="215"/>
        <end position="681"/>
    </location>
</feature>
<dbReference type="SUPFAM" id="SSF56935">
    <property type="entry name" value="Porins"/>
    <property type="match status" value="1"/>
</dbReference>
<dbReference type="Proteomes" id="UP000275727">
    <property type="component" value="Chromosome"/>
</dbReference>
<evidence type="ECO:0000256" key="8">
    <source>
        <dbReference type="ARBA" id="ARBA00023077"/>
    </source>
</evidence>
<evidence type="ECO:0000313" key="19">
    <source>
        <dbReference type="Proteomes" id="UP000276029"/>
    </source>
</evidence>
<dbReference type="Pfam" id="PF07715">
    <property type="entry name" value="Plug"/>
    <property type="match status" value="1"/>
</dbReference>
<feature type="signal peptide" evidence="13">
    <location>
        <begin position="1"/>
        <end position="22"/>
    </location>
</feature>
<evidence type="ECO:0000259" key="15">
    <source>
        <dbReference type="Pfam" id="PF07715"/>
    </source>
</evidence>
<evidence type="ECO:0000256" key="10">
    <source>
        <dbReference type="ARBA" id="ARBA00023237"/>
    </source>
</evidence>
<keyword evidence="9 11" id="KW-0472">Membrane</keyword>
<evidence type="ECO:0000256" key="6">
    <source>
        <dbReference type="ARBA" id="ARBA00023004"/>
    </source>
</evidence>
<evidence type="ECO:0000313" key="17">
    <source>
        <dbReference type="EMBL" id="RKS88724.1"/>
    </source>
</evidence>
<dbReference type="InterPro" id="IPR000531">
    <property type="entry name" value="Beta-barrel_TonB"/>
</dbReference>
<protein>
    <submittedName>
        <fullName evidence="17">Iron complex outermembrane receptor protein</fullName>
    </submittedName>
    <submittedName>
        <fullName evidence="16">TonB-dependent receptor</fullName>
    </submittedName>
</protein>
<dbReference type="AlphaFoldDB" id="A0AAD1D2N9"/>
<feature type="domain" description="TonB-dependent receptor plug" evidence="15">
    <location>
        <begin position="46"/>
        <end position="155"/>
    </location>
</feature>
<dbReference type="Proteomes" id="UP000276029">
    <property type="component" value="Unassembled WGS sequence"/>
</dbReference>
<keyword evidence="6" id="KW-0408">Iron</keyword>
<keyword evidence="19" id="KW-1185">Reference proteome</keyword>
<accession>A0AAD1D2N9</accession>
<gene>
    <name evidence="17" type="ORF">DFR51_1931</name>
    <name evidence="16" type="ORF">SmB9_01380</name>
</gene>
<dbReference type="EMBL" id="AP018711">
    <property type="protein sequence ID" value="BBE32480.1"/>
    <property type="molecule type" value="Genomic_DNA"/>
</dbReference>
<proteinExistence type="inferred from homology"/>
<comment type="similarity">
    <text evidence="11 12">Belongs to the TonB-dependent receptor family.</text>
</comment>
<evidence type="ECO:0000259" key="14">
    <source>
        <dbReference type="Pfam" id="PF00593"/>
    </source>
</evidence>
<dbReference type="Pfam" id="PF00593">
    <property type="entry name" value="TonB_dep_Rec_b-barrel"/>
    <property type="match status" value="1"/>
</dbReference>
<evidence type="ECO:0000256" key="11">
    <source>
        <dbReference type="PROSITE-ProRule" id="PRU01360"/>
    </source>
</evidence>
<name>A0AAD1D2N9_SPHMI</name>
<evidence type="ECO:0000256" key="7">
    <source>
        <dbReference type="ARBA" id="ARBA00023065"/>
    </source>
</evidence>
<evidence type="ECO:0000256" key="1">
    <source>
        <dbReference type="ARBA" id="ARBA00004571"/>
    </source>
</evidence>
<dbReference type="KEGG" id="smic:SmB9_01380"/>
<evidence type="ECO:0000313" key="16">
    <source>
        <dbReference type="EMBL" id="BBE32480.1"/>
    </source>
</evidence>
<keyword evidence="10 11" id="KW-0998">Cell outer membrane</keyword>
<dbReference type="InterPro" id="IPR036942">
    <property type="entry name" value="Beta-barrel_TonB_sf"/>
</dbReference>
<dbReference type="GO" id="GO:0006826">
    <property type="term" value="P:iron ion transport"/>
    <property type="evidence" value="ECO:0007669"/>
    <property type="project" value="UniProtKB-KW"/>
</dbReference>
<comment type="subcellular location">
    <subcellularLocation>
        <location evidence="1 11">Cell outer membrane</location>
        <topology evidence="1 11">Multi-pass membrane protein</topology>
    </subcellularLocation>
</comment>
<dbReference type="EMBL" id="RBWX01000008">
    <property type="protein sequence ID" value="RKS88724.1"/>
    <property type="molecule type" value="Genomic_DNA"/>
</dbReference>
<evidence type="ECO:0000313" key="18">
    <source>
        <dbReference type="Proteomes" id="UP000275727"/>
    </source>
</evidence>
<dbReference type="PANTHER" id="PTHR32552:SF81">
    <property type="entry name" value="TONB-DEPENDENT OUTER MEMBRANE RECEPTOR"/>
    <property type="match status" value="1"/>
</dbReference>
<keyword evidence="2 11" id="KW-0813">Transport</keyword>
<dbReference type="Gene3D" id="2.40.170.20">
    <property type="entry name" value="TonB-dependent receptor, beta-barrel domain"/>
    <property type="match status" value="1"/>
</dbReference>
<reference evidence="17 19" key="2">
    <citation type="submission" date="2018-10" db="EMBL/GenBank/DDBJ databases">
        <title>Genomic Encyclopedia of Type Strains, Phase IV (KMG-IV): sequencing the most valuable type-strain genomes for metagenomic binning, comparative biology and taxonomic classification.</title>
        <authorList>
            <person name="Goeker M."/>
        </authorList>
    </citation>
    <scope>NUCLEOTIDE SEQUENCE [LARGE SCALE GENOMIC DNA]</scope>
    <source>
        <strain evidence="17 19">DSM 19791</strain>
    </source>
</reference>
<organism evidence="16 18">
    <name type="scientific">Sphingosinicella microcystinivorans</name>
    <dbReference type="NCBI Taxonomy" id="335406"/>
    <lineage>
        <taxon>Bacteria</taxon>
        <taxon>Pseudomonadati</taxon>
        <taxon>Pseudomonadota</taxon>
        <taxon>Alphaproteobacteria</taxon>
        <taxon>Sphingomonadales</taxon>
        <taxon>Sphingosinicellaceae</taxon>
        <taxon>Sphingosinicella</taxon>
    </lineage>
</organism>
<evidence type="ECO:0000256" key="12">
    <source>
        <dbReference type="RuleBase" id="RU003357"/>
    </source>
</evidence>
<dbReference type="InterPro" id="IPR012910">
    <property type="entry name" value="Plug_dom"/>
</dbReference>
<dbReference type="RefSeq" id="WP_160119034.1">
    <property type="nucleotide sequence ID" value="NZ_AP018711.1"/>
</dbReference>
<dbReference type="InterPro" id="IPR039426">
    <property type="entry name" value="TonB-dep_rcpt-like"/>
</dbReference>
<feature type="chain" id="PRO_5042006583" evidence="13">
    <location>
        <begin position="23"/>
        <end position="714"/>
    </location>
</feature>
<evidence type="ECO:0000256" key="9">
    <source>
        <dbReference type="ARBA" id="ARBA00023136"/>
    </source>
</evidence>
<keyword evidence="8 12" id="KW-0798">TonB box</keyword>
<keyword evidence="3 11" id="KW-1134">Transmembrane beta strand</keyword>
<dbReference type="PANTHER" id="PTHR32552">
    <property type="entry name" value="FERRICHROME IRON RECEPTOR-RELATED"/>
    <property type="match status" value="1"/>
</dbReference>
<evidence type="ECO:0000256" key="5">
    <source>
        <dbReference type="ARBA" id="ARBA00022692"/>
    </source>
</evidence>
<dbReference type="GO" id="GO:0009279">
    <property type="term" value="C:cell outer membrane"/>
    <property type="evidence" value="ECO:0007669"/>
    <property type="project" value="UniProtKB-SubCell"/>
</dbReference>
<evidence type="ECO:0000256" key="4">
    <source>
        <dbReference type="ARBA" id="ARBA00022496"/>
    </source>
</evidence>
<keyword evidence="5 11" id="KW-0812">Transmembrane</keyword>
<reference evidence="16 18" key="1">
    <citation type="submission" date="2018-06" db="EMBL/GenBank/DDBJ databases">
        <title>Complete Genome Sequence of the Microcystin-Degrading Bacterium Sphingosinicella microcystinivorans Strain B-9.</title>
        <authorList>
            <person name="Jin H."/>
            <person name="Nishizawa T."/>
            <person name="Guo Y."/>
            <person name="Nishizawa A."/>
            <person name="Park H."/>
            <person name="Kato H."/>
            <person name="Tsuji K."/>
            <person name="Harada K."/>
        </authorList>
    </citation>
    <scope>NUCLEOTIDE SEQUENCE [LARGE SCALE GENOMIC DNA]</scope>
    <source>
        <strain evidence="16 18">B9</strain>
    </source>
</reference>
<keyword evidence="13" id="KW-0732">Signal</keyword>